<name>A0A9X1T3T9_9ACTN</name>
<gene>
    <name evidence="10" type="ORF">LR394_34800</name>
</gene>
<dbReference type="PANTHER" id="PTHR18952">
    <property type="entry name" value="CARBONIC ANHYDRASE"/>
    <property type="match status" value="1"/>
</dbReference>
<dbReference type="InterPro" id="IPR023561">
    <property type="entry name" value="Carbonic_anhydrase_a-class"/>
</dbReference>
<dbReference type="PROSITE" id="PS51144">
    <property type="entry name" value="ALPHA_CA_2"/>
    <property type="match status" value="1"/>
</dbReference>
<evidence type="ECO:0000256" key="4">
    <source>
        <dbReference type="ARBA" id="ARBA00022833"/>
    </source>
</evidence>
<dbReference type="SUPFAM" id="SSF51069">
    <property type="entry name" value="Carbonic anhydrase"/>
    <property type="match status" value="1"/>
</dbReference>
<evidence type="ECO:0000256" key="7">
    <source>
        <dbReference type="SAM" id="MobiDB-lite"/>
    </source>
</evidence>
<feature type="signal peptide" evidence="8">
    <location>
        <begin position="1"/>
        <end position="26"/>
    </location>
</feature>
<dbReference type="InterPro" id="IPR036398">
    <property type="entry name" value="CA_dom_sf"/>
</dbReference>
<feature type="chain" id="PRO_5040974806" description="carbonic anhydrase" evidence="8">
    <location>
        <begin position="27"/>
        <end position="265"/>
    </location>
</feature>
<dbReference type="Proteomes" id="UP001138997">
    <property type="component" value="Unassembled WGS sequence"/>
</dbReference>
<evidence type="ECO:0000256" key="3">
    <source>
        <dbReference type="ARBA" id="ARBA00022723"/>
    </source>
</evidence>
<keyword evidence="3" id="KW-0479">Metal-binding</keyword>
<dbReference type="GO" id="GO:0008270">
    <property type="term" value="F:zinc ion binding"/>
    <property type="evidence" value="ECO:0007669"/>
    <property type="project" value="InterPro"/>
</dbReference>
<dbReference type="InterPro" id="IPR001148">
    <property type="entry name" value="CA_dom"/>
</dbReference>
<keyword evidence="4" id="KW-0862">Zinc</keyword>
<dbReference type="Pfam" id="PF00194">
    <property type="entry name" value="Carb_anhydrase"/>
    <property type="match status" value="1"/>
</dbReference>
<evidence type="ECO:0000256" key="2">
    <source>
        <dbReference type="ARBA" id="ARBA00012925"/>
    </source>
</evidence>
<organism evidence="10 11">
    <name type="scientific">Kineosporia babensis</name>
    <dbReference type="NCBI Taxonomy" id="499548"/>
    <lineage>
        <taxon>Bacteria</taxon>
        <taxon>Bacillati</taxon>
        <taxon>Actinomycetota</taxon>
        <taxon>Actinomycetes</taxon>
        <taxon>Kineosporiales</taxon>
        <taxon>Kineosporiaceae</taxon>
        <taxon>Kineosporia</taxon>
    </lineage>
</organism>
<evidence type="ECO:0000313" key="11">
    <source>
        <dbReference type="Proteomes" id="UP001138997"/>
    </source>
</evidence>
<dbReference type="AlphaFoldDB" id="A0A9X1T3T9"/>
<dbReference type="SMART" id="SM01057">
    <property type="entry name" value="Carb_anhydrase"/>
    <property type="match status" value="1"/>
</dbReference>
<comment type="similarity">
    <text evidence="1">Belongs to the alpha-carbonic anhydrase family.</text>
</comment>
<reference evidence="10" key="1">
    <citation type="submission" date="2021-11" db="EMBL/GenBank/DDBJ databases">
        <title>Streptomyces corallinus and Kineosporia corallina sp. nov., two new coral-derived marine actinobacteria.</title>
        <authorList>
            <person name="Buangrab K."/>
            <person name="Sutthacheep M."/>
            <person name="Yeemin T."/>
            <person name="Harunari E."/>
            <person name="Igarashi Y."/>
            <person name="Sripreechasak P."/>
            <person name="Kanchanasin P."/>
            <person name="Tanasupawat S."/>
            <person name="Phongsopitanun W."/>
        </authorList>
    </citation>
    <scope>NUCLEOTIDE SEQUENCE</scope>
    <source>
        <strain evidence="10">JCM 31032</strain>
    </source>
</reference>
<dbReference type="CDD" id="cd03124">
    <property type="entry name" value="alpha_CA_prokaryotic_like"/>
    <property type="match status" value="1"/>
</dbReference>
<dbReference type="EMBL" id="JAJOMB010000026">
    <property type="protein sequence ID" value="MCD5316078.1"/>
    <property type="molecule type" value="Genomic_DNA"/>
</dbReference>
<sequence>MLTLRKNLTLAAILGLALTACTAAEASEQVSTVSPSDEHAHWSYDGAQGPDNWADLDESYATCATGTAQSPVDLPLPVDGERTSEFTITTERTKGYVEDNGHTVQFTDEDEGSEITYAGKEYDLLQYHVHTPSEHTVNGEPAAAEFHFVHQAEDDSLLVLGVLATEGRYAGQWAPFVRNAQAERAEIRVNLARLLPRKLSHTAYQGSLTTPPCTEGVQWLVLDEPVELGARQIEQLAGAHPHNSRGVQELGDRELTGGRGIRLKD</sequence>
<feature type="compositionally biased region" description="Basic and acidic residues" evidence="7">
    <location>
        <begin position="250"/>
        <end position="265"/>
    </location>
</feature>
<protein>
    <recommendedName>
        <fullName evidence="2">carbonic anhydrase</fullName>
        <ecNumber evidence="2">4.2.1.1</ecNumber>
    </recommendedName>
</protein>
<keyword evidence="11" id="KW-1185">Reference proteome</keyword>
<dbReference type="EC" id="4.2.1.1" evidence="2"/>
<dbReference type="InterPro" id="IPR041891">
    <property type="entry name" value="Alpha_CA_prokaryot-like"/>
</dbReference>
<evidence type="ECO:0000256" key="8">
    <source>
        <dbReference type="SAM" id="SignalP"/>
    </source>
</evidence>
<comment type="caution">
    <text evidence="10">The sequence shown here is derived from an EMBL/GenBank/DDBJ whole genome shotgun (WGS) entry which is preliminary data.</text>
</comment>
<comment type="catalytic activity">
    <reaction evidence="6">
        <text>hydrogencarbonate + H(+) = CO2 + H2O</text>
        <dbReference type="Rhea" id="RHEA:10748"/>
        <dbReference type="ChEBI" id="CHEBI:15377"/>
        <dbReference type="ChEBI" id="CHEBI:15378"/>
        <dbReference type="ChEBI" id="CHEBI:16526"/>
        <dbReference type="ChEBI" id="CHEBI:17544"/>
        <dbReference type="EC" id="4.2.1.1"/>
    </reaction>
</comment>
<dbReference type="PROSITE" id="PS51257">
    <property type="entry name" value="PROKAR_LIPOPROTEIN"/>
    <property type="match status" value="1"/>
</dbReference>
<keyword evidence="8" id="KW-0732">Signal</keyword>
<feature type="region of interest" description="Disordered" evidence="7">
    <location>
        <begin position="239"/>
        <end position="265"/>
    </location>
</feature>
<proteinExistence type="inferred from homology"/>
<evidence type="ECO:0000256" key="6">
    <source>
        <dbReference type="ARBA" id="ARBA00048348"/>
    </source>
</evidence>
<dbReference type="PANTHER" id="PTHR18952:SF265">
    <property type="entry name" value="CARBONIC ANHYDRASE"/>
    <property type="match status" value="1"/>
</dbReference>
<evidence type="ECO:0000256" key="1">
    <source>
        <dbReference type="ARBA" id="ARBA00010718"/>
    </source>
</evidence>
<feature type="domain" description="Alpha-carbonic anhydrase" evidence="9">
    <location>
        <begin position="40"/>
        <end position="265"/>
    </location>
</feature>
<evidence type="ECO:0000259" key="9">
    <source>
        <dbReference type="PROSITE" id="PS51144"/>
    </source>
</evidence>
<accession>A0A9X1T3T9</accession>
<dbReference type="GO" id="GO:0004089">
    <property type="term" value="F:carbonate dehydratase activity"/>
    <property type="evidence" value="ECO:0007669"/>
    <property type="project" value="UniProtKB-EC"/>
</dbReference>
<keyword evidence="5" id="KW-0456">Lyase</keyword>
<dbReference type="RefSeq" id="WP_231448932.1">
    <property type="nucleotide sequence ID" value="NZ_JAJOMB010000026.1"/>
</dbReference>
<dbReference type="Gene3D" id="3.10.200.10">
    <property type="entry name" value="Alpha carbonic anhydrase"/>
    <property type="match status" value="1"/>
</dbReference>
<evidence type="ECO:0000313" key="10">
    <source>
        <dbReference type="EMBL" id="MCD5316078.1"/>
    </source>
</evidence>
<evidence type="ECO:0000256" key="5">
    <source>
        <dbReference type="ARBA" id="ARBA00023239"/>
    </source>
</evidence>